<name>A0A9P4Q6R6_9PEZI</name>
<dbReference type="InterPro" id="IPR036291">
    <property type="entry name" value="NAD(P)-bd_dom_sf"/>
</dbReference>
<gene>
    <name evidence="1" type="ORF">K431DRAFT_285664</name>
</gene>
<accession>A0A9P4Q6R6</accession>
<dbReference type="OrthoDB" id="3535423at2759"/>
<proteinExistence type="predicted"/>
<dbReference type="EMBL" id="MU003798">
    <property type="protein sequence ID" value="KAF2720550.1"/>
    <property type="molecule type" value="Genomic_DNA"/>
</dbReference>
<evidence type="ECO:0000313" key="2">
    <source>
        <dbReference type="Proteomes" id="UP000799441"/>
    </source>
</evidence>
<dbReference type="SUPFAM" id="SSF51735">
    <property type="entry name" value="NAD(P)-binding Rossmann-fold domains"/>
    <property type="match status" value="1"/>
</dbReference>
<organism evidence="1 2">
    <name type="scientific">Polychaeton citri CBS 116435</name>
    <dbReference type="NCBI Taxonomy" id="1314669"/>
    <lineage>
        <taxon>Eukaryota</taxon>
        <taxon>Fungi</taxon>
        <taxon>Dikarya</taxon>
        <taxon>Ascomycota</taxon>
        <taxon>Pezizomycotina</taxon>
        <taxon>Dothideomycetes</taxon>
        <taxon>Dothideomycetidae</taxon>
        <taxon>Capnodiales</taxon>
        <taxon>Capnodiaceae</taxon>
        <taxon>Polychaeton</taxon>
    </lineage>
</organism>
<evidence type="ECO:0008006" key="3">
    <source>
        <dbReference type="Google" id="ProtNLM"/>
    </source>
</evidence>
<keyword evidence="2" id="KW-1185">Reference proteome</keyword>
<reference evidence="1" key="1">
    <citation type="journal article" date="2020" name="Stud. Mycol.">
        <title>101 Dothideomycetes genomes: a test case for predicting lifestyles and emergence of pathogens.</title>
        <authorList>
            <person name="Haridas S."/>
            <person name="Albert R."/>
            <person name="Binder M."/>
            <person name="Bloem J."/>
            <person name="Labutti K."/>
            <person name="Salamov A."/>
            <person name="Andreopoulos B."/>
            <person name="Baker S."/>
            <person name="Barry K."/>
            <person name="Bills G."/>
            <person name="Bluhm B."/>
            <person name="Cannon C."/>
            <person name="Castanera R."/>
            <person name="Culley D."/>
            <person name="Daum C."/>
            <person name="Ezra D."/>
            <person name="Gonzalez J."/>
            <person name="Henrissat B."/>
            <person name="Kuo A."/>
            <person name="Liang C."/>
            <person name="Lipzen A."/>
            <person name="Lutzoni F."/>
            <person name="Magnuson J."/>
            <person name="Mondo S."/>
            <person name="Nolan M."/>
            <person name="Ohm R."/>
            <person name="Pangilinan J."/>
            <person name="Park H.-J."/>
            <person name="Ramirez L."/>
            <person name="Alfaro M."/>
            <person name="Sun H."/>
            <person name="Tritt A."/>
            <person name="Yoshinaga Y."/>
            <person name="Zwiers L.-H."/>
            <person name="Turgeon B."/>
            <person name="Goodwin S."/>
            <person name="Spatafora J."/>
            <person name="Crous P."/>
            <person name="Grigoriev I."/>
        </authorList>
    </citation>
    <scope>NUCLEOTIDE SEQUENCE</scope>
    <source>
        <strain evidence="1">CBS 116435</strain>
    </source>
</reference>
<dbReference type="Proteomes" id="UP000799441">
    <property type="component" value="Unassembled WGS sequence"/>
</dbReference>
<evidence type="ECO:0000313" key="1">
    <source>
        <dbReference type="EMBL" id="KAF2720550.1"/>
    </source>
</evidence>
<protein>
    <recommendedName>
        <fullName evidence="3">NAD(P)-binding domain-containing protein</fullName>
    </recommendedName>
</protein>
<sequence>MKVVLTGSTGFVGNEVLEQCIQHSYITHVYCVTRHQIDFKYAKHPKVTQIIHESFDSWPDHILNKLSSAGVEGCIWCLGGTGAKFKDKDEAQRVGIHYPIVAGEAFSNFLAPNLSPSNQTGPRSNWRRFPFRFIFLSCWGAEENQFRSLWVWGALRKTKGAAEKGLFDVADHSQEIEGKKCFEVVALRPGTVLAGGDAISTIMREGVSTSIAVNRLARAAIRTALEGSSNGTRVLENKECLGDDWAQVNSFTI</sequence>
<dbReference type="PANTHER" id="PTHR14097:SF9">
    <property type="entry name" value="EPIMERASE, PUTATIVE (AFU_ORTHOLOGUE AFUA_8G07320)-RELATED"/>
    <property type="match status" value="1"/>
</dbReference>
<dbReference type="Gene3D" id="3.40.50.720">
    <property type="entry name" value="NAD(P)-binding Rossmann-like Domain"/>
    <property type="match status" value="1"/>
</dbReference>
<dbReference type="AlphaFoldDB" id="A0A9P4Q6R6"/>
<comment type="caution">
    <text evidence="1">The sequence shown here is derived from an EMBL/GenBank/DDBJ whole genome shotgun (WGS) entry which is preliminary data.</text>
</comment>
<dbReference type="PANTHER" id="PTHR14097">
    <property type="entry name" value="OXIDOREDUCTASE HTATIP2"/>
    <property type="match status" value="1"/>
</dbReference>